<proteinExistence type="predicted"/>
<dbReference type="AlphaFoldDB" id="A0A9R1D7W8"/>
<protein>
    <submittedName>
        <fullName evidence="2">Uncharacterized protein</fullName>
    </submittedName>
</protein>
<evidence type="ECO:0000256" key="1">
    <source>
        <dbReference type="SAM" id="MobiDB-lite"/>
    </source>
</evidence>
<evidence type="ECO:0000313" key="2">
    <source>
        <dbReference type="EMBL" id="MCQ4335020.1"/>
    </source>
</evidence>
<name>A0A9R1D7W8_9EURY</name>
<feature type="compositionally biased region" description="Basic and acidic residues" evidence="1">
    <location>
        <begin position="31"/>
        <end position="43"/>
    </location>
</feature>
<feature type="region of interest" description="Disordered" evidence="1">
    <location>
        <begin position="31"/>
        <end position="78"/>
    </location>
</feature>
<dbReference type="RefSeq" id="WP_256031436.1">
    <property type="nucleotide sequence ID" value="NZ_JAHLKM010000057.1"/>
</dbReference>
<keyword evidence="3" id="KW-1185">Reference proteome</keyword>
<dbReference type="EMBL" id="JAHLKM010000057">
    <property type="protein sequence ID" value="MCQ4335020.1"/>
    <property type="molecule type" value="Genomic_DNA"/>
</dbReference>
<reference evidence="2" key="1">
    <citation type="journal article" date="2023" name="Front. Microbiol.">
        <title>Genomic-based phylogenetic and metabolic analyses of the genus Natronomonas, and description of Natronomonas aquatica sp. nov.</title>
        <authorList>
            <person name="Garcia-Roldan A."/>
            <person name="Duran-Viseras A."/>
            <person name="de la Haba R.R."/>
            <person name="Corral P."/>
            <person name="Sanchez-Porro C."/>
            <person name="Ventosa A."/>
        </authorList>
    </citation>
    <scope>NUCLEOTIDE SEQUENCE</scope>
    <source>
        <strain evidence="2">F2-12</strain>
    </source>
</reference>
<sequence length="105" mass="11740">MFNLFGNDEGHDDRVEAQADLLRGLGYSDVRADHTSEYPDPKKRNGRVPDVTADSPFGRDPVVEIDTGTTTSKRDQRQLDDLSSGLDLDESLIQIDDDDRLFGGW</sequence>
<comment type="caution">
    <text evidence="2">The sequence shown here is derived from an EMBL/GenBank/DDBJ whole genome shotgun (WGS) entry which is preliminary data.</text>
</comment>
<accession>A0A9R1D7W8</accession>
<organism evidence="2 3">
    <name type="scientific">Natronomonas aquatica</name>
    <dbReference type="NCBI Taxonomy" id="2841590"/>
    <lineage>
        <taxon>Archaea</taxon>
        <taxon>Methanobacteriati</taxon>
        <taxon>Methanobacteriota</taxon>
        <taxon>Stenosarchaea group</taxon>
        <taxon>Halobacteria</taxon>
        <taxon>Halobacteriales</taxon>
        <taxon>Natronomonadaceae</taxon>
        <taxon>Natronomonas</taxon>
    </lineage>
</organism>
<gene>
    <name evidence="2" type="ORF">KM295_16345</name>
</gene>
<evidence type="ECO:0000313" key="3">
    <source>
        <dbReference type="Proteomes" id="UP001139494"/>
    </source>
</evidence>
<dbReference type="Proteomes" id="UP001139494">
    <property type="component" value="Unassembled WGS sequence"/>
</dbReference>